<protein>
    <submittedName>
        <fullName evidence="2">Uncharacterized protein</fullName>
    </submittedName>
</protein>
<comment type="caution">
    <text evidence="2">The sequence shown here is derived from an EMBL/GenBank/DDBJ whole genome shotgun (WGS) entry which is preliminary data.</text>
</comment>
<keyword evidence="3" id="KW-1185">Reference proteome</keyword>
<feature type="compositionally biased region" description="Polar residues" evidence="1">
    <location>
        <begin position="7"/>
        <end position="22"/>
    </location>
</feature>
<evidence type="ECO:0000313" key="3">
    <source>
        <dbReference type="Proteomes" id="UP000271974"/>
    </source>
</evidence>
<evidence type="ECO:0000256" key="1">
    <source>
        <dbReference type="SAM" id="MobiDB-lite"/>
    </source>
</evidence>
<gene>
    <name evidence="2" type="ORF">EGW08_017775</name>
</gene>
<sequence>MGPVVTSCPSLFSQSHGKSGRVSSLSWCGFRLARARSGEVSKSRCFPRLQAFVNARGGFHRECVHVVTRLFFRTKKNPESRIRSIFLIPHRISLPSLCCILPCRPSIPHNFQIPARMSVNPETLADMRSDLCLPPGAELYPGLTEPMSDLAQANGRDYGMCFRRVDHKACTERRQAKPNPASFPTPSHPYRTHTAIPPYRHTQ</sequence>
<dbReference type="EMBL" id="RQTK01000829">
    <property type="protein sequence ID" value="RUS74459.1"/>
    <property type="molecule type" value="Genomic_DNA"/>
</dbReference>
<organism evidence="2 3">
    <name type="scientific">Elysia chlorotica</name>
    <name type="common">Eastern emerald elysia</name>
    <name type="synonym">Sea slug</name>
    <dbReference type="NCBI Taxonomy" id="188477"/>
    <lineage>
        <taxon>Eukaryota</taxon>
        <taxon>Metazoa</taxon>
        <taxon>Spiralia</taxon>
        <taxon>Lophotrochozoa</taxon>
        <taxon>Mollusca</taxon>
        <taxon>Gastropoda</taxon>
        <taxon>Heterobranchia</taxon>
        <taxon>Euthyneura</taxon>
        <taxon>Panpulmonata</taxon>
        <taxon>Sacoglossa</taxon>
        <taxon>Placobranchoidea</taxon>
        <taxon>Plakobranchidae</taxon>
        <taxon>Elysia</taxon>
    </lineage>
</organism>
<evidence type="ECO:0000313" key="2">
    <source>
        <dbReference type="EMBL" id="RUS74459.1"/>
    </source>
</evidence>
<feature type="region of interest" description="Disordered" evidence="1">
    <location>
        <begin position="173"/>
        <end position="203"/>
    </location>
</feature>
<proteinExistence type="predicted"/>
<dbReference type="Proteomes" id="UP000271974">
    <property type="component" value="Unassembled WGS sequence"/>
</dbReference>
<feature type="region of interest" description="Disordered" evidence="1">
    <location>
        <begin position="1"/>
        <end position="22"/>
    </location>
</feature>
<reference evidence="2 3" key="1">
    <citation type="submission" date="2019-01" db="EMBL/GenBank/DDBJ databases">
        <title>A draft genome assembly of the solar-powered sea slug Elysia chlorotica.</title>
        <authorList>
            <person name="Cai H."/>
            <person name="Li Q."/>
            <person name="Fang X."/>
            <person name="Li J."/>
            <person name="Curtis N.E."/>
            <person name="Altenburger A."/>
            <person name="Shibata T."/>
            <person name="Feng M."/>
            <person name="Maeda T."/>
            <person name="Schwartz J.A."/>
            <person name="Shigenobu S."/>
            <person name="Lundholm N."/>
            <person name="Nishiyama T."/>
            <person name="Yang H."/>
            <person name="Hasebe M."/>
            <person name="Li S."/>
            <person name="Pierce S.K."/>
            <person name="Wang J."/>
        </authorList>
    </citation>
    <scope>NUCLEOTIDE SEQUENCE [LARGE SCALE GENOMIC DNA]</scope>
    <source>
        <strain evidence="2">EC2010</strain>
        <tissue evidence="2">Whole organism of an adult</tissue>
    </source>
</reference>
<name>A0A433SYS9_ELYCH</name>
<dbReference type="AlphaFoldDB" id="A0A433SYS9"/>
<accession>A0A433SYS9</accession>